<dbReference type="HOGENOM" id="CLU_1316691_0_0_1"/>
<evidence type="ECO:0000256" key="1">
    <source>
        <dbReference type="SAM" id="MobiDB-lite"/>
    </source>
</evidence>
<gene>
    <name evidence="4" type="primary">20205197</name>
    <name evidence="3" type="ORF">HELRODRAFT_174993</name>
</gene>
<reference evidence="3 5" key="2">
    <citation type="journal article" date="2013" name="Nature">
        <title>Insights into bilaterian evolution from three spiralian genomes.</title>
        <authorList>
            <person name="Simakov O."/>
            <person name="Marletaz F."/>
            <person name="Cho S.J."/>
            <person name="Edsinger-Gonzales E."/>
            <person name="Havlak P."/>
            <person name="Hellsten U."/>
            <person name="Kuo D.H."/>
            <person name="Larsson T."/>
            <person name="Lv J."/>
            <person name="Arendt D."/>
            <person name="Savage R."/>
            <person name="Osoegawa K."/>
            <person name="de Jong P."/>
            <person name="Grimwood J."/>
            <person name="Chapman J.A."/>
            <person name="Shapiro H."/>
            <person name="Aerts A."/>
            <person name="Otillar R.P."/>
            <person name="Terry A.Y."/>
            <person name="Boore J.L."/>
            <person name="Grigoriev I.V."/>
            <person name="Lindberg D.R."/>
            <person name="Seaver E.C."/>
            <person name="Weisblat D.A."/>
            <person name="Putnam N.H."/>
            <person name="Rokhsar D.S."/>
        </authorList>
    </citation>
    <scope>NUCLEOTIDE SEQUENCE</scope>
</reference>
<evidence type="ECO:0000313" key="4">
    <source>
        <dbReference type="EnsemblMetazoa" id="HelroP174993"/>
    </source>
</evidence>
<dbReference type="RefSeq" id="XP_009020671.1">
    <property type="nucleotide sequence ID" value="XM_009022423.1"/>
</dbReference>
<dbReference type="EMBL" id="KB096785">
    <property type="protein sequence ID" value="ESO01435.1"/>
    <property type="molecule type" value="Genomic_DNA"/>
</dbReference>
<feature type="compositionally biased region" description="Low complexity" evidence="1">
    <location>
        <begin position="7"/>
        <end position="20"/>
    </location>
</feature>
<dbReference type="InParanoid" id="T1F8P8"/>
<organism evidence="4 5">
    <name type="scientific">Helobdella robusta</name>
    <name type="common">Californian leech</name>
    <dbReference type="NCBI Taxonomy" id="6412"/>
    <lineage>
        <taxon>Eukaryota</taxon>
        <taxon>Metazoa</taxon>
        <taxon>Spiralia</taxon>
        <taxon>Lophotrochozoa</taxon>
        <taxon>Annelida</taxon>
        <taxon>Clitellata</taxon>
        <taxon>Hirudinea</taxon>
        <taxon>Rhynchobdellida</taxon>
        <taxon>Glossiphoniidae</taxon>
        <taxon>Helobdella</taxon>
    </lineage>
</organism>
<name>T1F8P8_HELRO</name>
<keyword evidence="2" id="KW-1133">Transmembrane helix</keyword>
<reference evidence="4" key="3">
    <citation type="submission" date="2015-06" db="UniProtKB">
        <authorList>
            <consortium name="EnsemblMetazoa"/>
        </authorList>
    </citation>
    <scope>IDENTIFICATION</scope>
</reference>
<dbReference type="KEGG" id="hro:HELRODRAFT_174993"/>
<feature type="compositionally biased region" description="Polar residues" evidence="1">
    <location>
        <begin position="21"/>
        <end position="30"/>
    </location>
</feature>
<feature type="region of interest" description="Disordered" evidence="1">
    <location>
        <begin position="56"/>
        <end position="95"/>
    </location>
</feature>
<dbReference type="Proteomes" id="UP000015101">
    <property type="component" value="Unassembled WGS sequence"/>
</dbReference>
<dbReference type="GeneID" id="20205197"/>
<dbReference type="AlphaFoldDB" id="T1F8P8"/>
<feature type="compositionally biased region" description="Basic and acidic residues" evidence="1">
    <location>
        <begin position="61"/>
        <end position="70"/>
    </location>
</feature>
<evidence type="ECO:0000313" key="5">
    <source>
        <dbReference type="Proteomes" id="UP000015101"/>
    </source>
</evidence>
<dbReference type="EnsemblMetazoa" id="HelroT174993">
    <property type="protein sequence ID" value="HelroP174993"/>
    <property type="gene ID" value="HelroG174993"/>
</dbReference>
<feature type="transmembrane region" description="Helical" evidence="2">
    <location>
        <begin position="172"/>
        <end position="192"/>
    </location>
</feature>
<evidence type="ECO:0000313" key="3">
    <source>
        <dbReference type="EMBL" id="ESO01435.1"/>
    </source>
</evidence>
<feature type="compositionally biased region" description="Low complexity" evidence="1">
    <location>
        <begin position="74"/>
        <end position="87"/>
    </location>
</feature>
<protein>
    <submittedName>
        <fullName evidence="3 4">Uncharacterized protein</fullName>
    </submittedName>
</protein>
<dbReference type="OrthoDB" id="421226at2759"/>
<keyword evidence="5" id="KW-1185">Reference proteome</keyword>
<sequence length="209" mass="24107">MTHHINNNEGNNNNDNNNNNITSDSSSYANETDPINDGRNNCACIEACLESTKKRKSNIKNRTEDGDSSKKNVQQQQHLQQQQQQKQFEQRQSKNVTAKIQNKNFSNCSSHHLSHPILKKYRRKDIEKRFGKYAYKPFSLQMRNQPRNNDDATIGDRGCRSSFIFDPSGRLAYWWSSVVSAAFTYNFWVIIYSKAIRGEAWMLSTVGTS</sequence>
<dbReference type="CTD" id="20205197"/>
<keyword evidence="2" id="KW-0472">Membrane</keyword>
<dbReference type="EMBL" id="AMQM01005108">
    <property type="status" value="NOT_ANNOTATED_CDS"/>
    <property type="molecule type" value="Genomic_DNA"/>
</dbReference>
<reference evidence="5" key="1">
    <citation type="submission" date="2012-12" db="EMBL/GenBank/DDBJ databases">
        <authorList>
            <person name="Hellsten U."/>
            <person name="Grimwood J."/>
            <person name="Chapman J.A."/>
            <person name="Shapiro H."/>
            <person name="Aerts A."/>
            <person name="Otillar R.P."/>
            <person name="Terry A.Y."/>
            <person name="Boore J.L."/>
            <person name="Simakov O."/>
            <person name="Marletaz F."/>
            <person name="Cho S.-J."/>
            <person name="Edsinger-Gonzales E."/>
            <person name="Havlak P."/>
            <person name="Kuo D.-H."/>
            <person name="Larsson T."/>
            <person name="Lv J."/>
            <person name="Arendt D."/>
            <person name="Savage R."/>
            <person name="Osoegawa K."/>
            <person name="de Jong P."/>
            <person name="Lindberg D.R."/>
            <person name="Seaver E.C."/>
            <person name="Weisblat D.A."/>
            <person name="Putnam N.H."/>
            <person name="Grigoriev I.V."/>
            <person name="Rokhsar D.S."/>
        </authorList>
    </citation>
    <scope>NUCLEOTIDE SEQUENCE</scope>
</reference>
<evidence type="ECO:0000256" key="2">
    <source>
        <dbReference type="SAM" id="Phobius"/>
    </source>
</evidence>
<dbReference type="EMBL" id="AMQM01005107">
    <property type="status" value="NOT_ANNOTATED_CDS"/>
    <property type="molecule type" value="Genomic_DNA"/>
</dbReference>
<proteinExistence type="predicted"/>
<keyword evidence="2" id="KW-0812">Transmembrane</keyword>
<feature type="region of interest" description="Disordered" evidence="1">
    <location>
        <begin position="1"/>
        <end position="36"/>
    </location>
</feature>
<accession>T1F8P8</accession>